<dbReference type="EMBL" id="NBYN01000058">
    <property type="protein sequence ID" value="OSO89177.1"/>
    <property type="molecule type" value="Genomic_DNA"/>
</dbReference>
<protein>
    <recommendedName>
        <fullName evidence="4">DUF3352 domain-containing protein</fullName>
    </recommendedName>
</protein>
<keyword evidence="1" id="KW-1133">Transmembrane helix</keyword>
<evidence type="ECO:0000313" key="3">
    <source>
        <dbReference type="Proteomes" id="UP000192997"/>
    </source>
</evidence>
<sequence length="555" mass="62227">MNNLNANYQRLSFGWILAGIITLLLIATTGLYWLPHTIKTITPISQPGASMFVSRTSPAMISLLVNPQELQSLDREFTQAIAKLSAKNITNDIQSWLGKEISLVVTTEDLDRNPDNGMQPGYLMILATEDPTQSREFIKLLFSQRALLGKTLEVSKYNGTKLVYDLPGENKLTSSQFSGFEINSSLAGAVVGKYVLFANDIKVLKESINNVQAPNLNLVSSPKYQRAIQELPKNALALGYFNLPYVAKWQNLKFPETSISANYDSQLLSLVLNPDGLLVETGFFNPSPVPRQASMARLNNVVTNAVNYLPESVGLAISGTNLQQESGINKLWQQTTTTIYGSPTIGTRRLLPRLWELQEQLGISLSDDIFSWIDGEYALGIFPNVEDNTHWTFIVEKSPSLIQGIAHLNTVAIKQGFNVSSFPLNDQTIFAWTKLKFLNKIVDAQIIGLHTTVDNYEIFASDILTMEKILTHQENPLTQNRQFKTANDHRSQTNQGYVYIDWQKSQRFLESQQPLVPLGELFAQPLFKNLRSLTISNYDHNPGMWKGGVFFQLKD</sequence>
<evidence type="ECO:0000256" key="1">
    <source>
        <dbReference type="SAM" id="Phobius"/>
    </source>
</evidence>
<organism evidence="2 3">
    <name type="scientific">Cylindrospermopsis raciborskii CENA303</name>
    <dbReference type="NCBI Taxonomy" id="1170769"/>
    <lineage>
        <taxon>Bacteria</taxon>
        <taxon>Bacillati</taxon>
        <taxon>Cyanobacteriota</taxon>
        <taxon>Cyanophyceae</taxon>
        <taxon>Nostocales</taxon>
        <taxon>Aphanizomenonaceae</taxon>
        <taxon>Cylindrospermopsis</taxon>
    </lineage>
</organism>
<name>A0A1X4G426_9CYAN</name>
<dbReference type="InterPro" id="IPR021787">
    <property type="entry name" value="DUF3352"/>
</dbReference>
<feature type="transmembrane region" description="Helical" evidence="1">
    <location>
        <begin position="12"/>
        <end position="34"/>
    </location>
</feature>
<keyword evidence="1" id="KW-0812">Transmembrane</keyword>
<comment type="caution">
    <text evidence="2">The sequence shown here is derived from an EMBL/GenBank/DDBJ whole genome shotgun (WGS) entry which is preliminary data.</text>
</comment>
<proteinExistence type="predicted"/>
<evidence type="ECO:0008006" key="4">
    <source>
        <dbReference type="Google" id="ProtNLM"/>
    </source>
</evidence>
<accession>A0A1X4G426</accession>
<dbReference type="Proteomes" id="UP000192997">
    <property type="component" value="Unassembled WGS sequence"/>
</dbReference>
<dbReference type="RefSeq" id="WP_085728910.1">
    <property type="nucleotide sequence ID" value="NZ_NBYN01000058.1"/>
</dbReference>
<dbReference type="AlphaFoldDB" id="A0A1X4G426"/>
<evidence type="ECO:0000313" key="2">
    <source>
        <dbReference type="EMBL" id="OSO89177.1"/>
    </source>
</evidence>
<dbReference type="Pfam" id="PF11832">
    <property type="entry name" value="DUF3352"/>
    <property type="match status" value="1"/>
</dbReference>
<reference evidence="3" key="1">
    <citation type="submission" date="2017-04" db="EMBL/GenBank/DDBJ databases">
        <authorList>
            <person name="Abreu V.A."/>
            <person name="Popin R.V."/>
            <person name="Rigonato J."/>
            <person name="Andreote A.P."/>
            <person name="Schaker P.C."/>
            <person name="Hoff-Risseti C."/>
            <person name="Alvarenga D.O."/>
            <person name="Varani A.M."/>
            <person name="Fiore M.F."/>
        </authorList>
    </citation>
    <scope>NUCLEOTIDE SEQUENCE [LARGE SCALE GENOMIC DNA]</scope>
    <source>
        <strain evidence="3">CENA303</strain>
    </source>
</reference>
<gene>
    <name evidence="2" type="ORF">B7O87_13220</name>
</gene>
<keyword evidence="1" id="KW-0472">Membrane</keyword>